<proteinExistence type="predicted"/>
<organism evidence="1 2">
    <name type="scientific">Parascaris equorum</name>
    <name type="common">Equine roundworm</name>
    <dbReference type="NCBI Taxonomy" id="6256"/>
    <lineage>
        <taxon>Eukaryota</taxon>
        <taxon>Metazoa</taxon>
        <taxon>Ecdysozoa</taxon>
        <taxon>Nematoda</taxon>
        <taxon>Chromadorea</taxon>
        <taxon>Rhabditida</taxon>
        <taxon>Spirurina</taxon>
        <taxon>Ascaridomorpha</taxon>
        <taxon>Ascaridoidea</taxon>
        <taxon>Ascarididae</taxon>
        <taxon>Parascaris</taxon>
    </lineage>
</organism>
<dbReference type="Proteomes" id="UP000887564">
    <property type="component" value="Unplaced"/>
</dbReference>
<dbReference type="InterPro" id="IPR008569">
    <property type="entry name" value="DUF851"/>
</dbReference>
<evidence type="ECO:0000313" key="2">
    <source>
        <dbReference type="WBParaSite" id="PEQ_0001043601-mRNA-1"/>
    </source>
</evidence>
<reference evidence="2" key="1">
    <citation type="submission" date="2022-11" db="UniProtKB">
        <authorList>
            <consortium name="WormBaseParasite"/>
        </authorList>
    </citation>
    <scope>IDENTIFICATION</scope>
</reference>
<accession>A0A914S8C2</accession>
<dbReference type="AlphaFoldDB" id="A0A914S8C2"/>
<keyword evidence="1" id="KW-1185">Reference proteome</keyword>
<dbReference type="Pfam" id="PF05867">
    <property type="entry name" value="DUF851"/>
    <property type="match status" value="1"/>
</dbReference>
<name>A0A914S8C2_PAREQ</name>
<evidence type="ECO:0000313" key="1">
    <source>
        <dbReference type="Proteomes" id="UP000887564"/>
    </source>
</evidence>
<sequence length="280" mass="31449">MMKSRTHWNVADSLLMDPYEAVETLKSRDGVFFNKDVLFSNTVRTMVNINDEVEDNEKSKKVRAGRKKTVTMGHPCDAAADVKSSSRLLSVESHIPPVKQSASEHTWLLSSYFCPFSCASSIPNRKFKFNFPSLMTAMVENKHSLAGMHKAPPIAKSAYTYTYVPMAKCECEPKFQNMINSFRHYAESFLHVMISIDADGSATPTMGGGSRGYSTKRSHLALLFALVYILHRERAAACAWYNKCYTVNVSGLAVCGNRTIRRSYIELRDLEGADAFHDMQ</sequence>
<protein>
    <submittedName>
        <fullName evidence="2">Uncharacterized protein</fullName>
    </submittedName>
</protein>
<dbReference type="WBParaSite" id="PEQ_0001043601-mRNA-1">
    <property type="protein sequence ID" value="PEQ_0001043601-mRNA-1"/>
    <property type="gene ID" value="PEQ_0001043601"/>
</dbReference>